<dbReference type="SUPFAM" id="SSF56529">
    <property type="entry name" value="FAH"/>
    <property type="match status" value="1"/>
</dbReference>
<keyword evidence="2" id="KW-0479">Metal-binding</keyword>
<dbReference type="Pfam" id="PF01557">
    <property type="entry name" value="FAA_hydrolase"/>
    <property type="match status" value="1"/>
</dbReference>
<evidence type="ECO:0000256" key="2">
    <source>
        <dbReference type="ARBA" id="ARBA00022723"/>
    </source>
</evidence>
<gene>
    <name evidence="4" type="ORF">OG913_05075</name>
</gene>
<dbReference type="EMBL" id="CP108085">
    <property type="protein sequence ID" value="WUP76393.1"/>
    <property type="molecule type" value="Genomic_DNA"/>
</dbReference>
<dbReference type="InterPro" id="IPR036663">
    <property type="entry name" value="Fumarylacetoacetase_C_sf"/>
</dbReference>
<feature type="domain" description="Fumarylacetoacetase-like C-terminal" evidence="3">
    <location>
        <begin position="73"/>
        <end position="279"/>
    </location>
</feature>
<accession>A0ABZ1STQ9</accession>
<evidence type="ECO:0000259" key="3">
    <source>
        <dbReference type="Pfam" id="PF01557"/>
    </source>
</evidence>
<dbReference type="InterPro" id="IPR051121">
    <property type="entry name" value="FAH"/>
</dbReference>
<dbReference type="RefSeq" id="WP_328709854.1">
    <property type="nucleotide sequence ID" value="NZ_CP108085.1"/>
</dbReference>
<name>A0ABZ1STQ9_9ACTN</name>
<evidence type="ECO:0000256" key="1">
    <source>
        <dbReference type="ARBA" id="ARBA00010211"/>
    </source>
</evidence>
<keyword evidence="5" id="KW-1185">Reference proteome</keyword>
<keyword evidence="4" id="KW-0378">Hydrolase</keyword>
<dbReference type="InterPro" id="IPR011234">
    <property type="entry name" value="Fumarylacetoacetase-like_C"/>
</dbReference>
<dbReference type="Proteomes" id="UP001432011">
    <property type="component" value="Chromosome"/>
</dbReference>
<dbReference type="PANTHER" id="PTHR42796:SF4">
    <property type="entry name" value="FUMARYLACETOACETATE HYDROLASE DOMAIN-CONTAINING PROTEIN 2A"/>
    <property type="match status" value="1"/>
</dbReference>
<evidence type="ECO:0000313" key="4">
    <source>
        <dbReference type="EMBL" id="WUP76393.1"/>
    </source>
</evidence>
<organism evidence="4 5">
    <name type="scientific">Microbispora hainanensis</name>
    <dbReference type="NCBI Taxonomy" id="568844"/>
    <lineage>
        <taxon>Bacteria</taxon>
        <taxon>Bacillati</taxon>
        <taxon>Actinomycetota</taxon>
        <taxon>Actinomycetes</taxon>
        <taxon>Streptosporangiales</taxon>
        <taxon>Streptosporangiaceae</taxon>
        <taxon>Microbispora</taxon>
    </lineage>
</organism>
<sequence length="282" mass="30198">MKLLRVGPVGEERPCVLAPDGRVLDVSSVTGDIDGVFLAGGGIERVRVALAEGRLPEAGPFERVGAPVARPGKVVCIGLNYSDHAEETGAPIPGEPVVFMKASNTVVGPDDEVLVPRRSVKTDYEVELAVVVGRTARYLESPKDAAGVIAGYAIANDVSEREFQNERGGQWDKGKSCETFNPLGPWLVTADEVGDPQALGLRLWVNGRLRQNGSTKNQIFGVYHVIWYLSQFMVLEAGDVVNTGTPAGVALGRGPQAYLRKGDVVELEIDGLGRQRQRVGQA</sequence>
<dbReference type="PANTHER" id="PTHR42796">
    <property type="entry name" value="FUMARYLACETOACETATE HYDROLASE DOMAIN-CONTAINING PROTEIN 2A-RELATED"/>
    <property type="match status" value="1"/>
</dbReference>
<dbReference type="Gene3D" id="3.90.850.10">
    <property type="entry name" value="Fumarylacetoacetase-like, C-terminal domain"/>
    <property type="match status" value="1"/>
</dbReference>
<proteinExistence type="inferred from homology"/>
<comment type="similarity">
    <text evidence="1">Belongs to the FAH family.</text>
</comment>
<dbReference type="GO" id="GO:0016787">
    <property type="term" value="F:hydrolase activity"/>
    <property type="evidence" value="ECO:0007669"/>
    <property type="project" value="UniProtKB-KW"/>
</dbReference>
<evidence type="ECO:0000313" key="5">
    <source>
        <dbReference type="Proteomes" id="UP001432011"/>
    </source>
</evidence>
<protein>
    <submittedName>
        <fullName evidence="4">Fumarylacetoacetate hydrolase family protein</fullName>
    </submittedName>
</protein>
<reference evidence="4" key="1">
    <citation type="submission" date="2022-10" db="EMBL/GenBank/DDBJ databases">
        <title>The complete genomes of actinobacterial strains from the NBC collection.</title>
        <authorList>
            <person name="Joergensen T.S."/>
            <person name="Alvarez Arevalo M."/>
            <person name="Sterndorff E.B."/>
            <person name="Faurdal D."/>
            <person name="Vuksanovic O."/>
            <person name="Mourched A.-S."/>
            <person name="Charusanti P."/>
            <person name="Shaw S."/>
            <person name="Blin K."/>
            <person name="Weber T."/>
        </authorList>
    </citation>
    <scope>NUCLEOTIDE SEQUENCE</scope>
    <source>
        <strain evidence="4">NBC_00254</strain>
    </source>
</reference>